<reference evidence="2" key="1">
    <citation type="submission" date="2023-06" db="EMBL/GenBank/DDBJ databases">
        <authorList>
            <person name="Delattre M."/>
        </authorList>
    </citation>
    <scope>NUCLEOTIDE SEQUENCE</scope>
    <source>
        <strain evidence="2">AF72</strain>
    </source>
</reference>
<name>A0AA36DI38_9BILA</name>
<evidence type="ECO:0000313" key="2">
    <source>
        <dbReference type="EMBL" id="CAJ0587172.1"/>
    </source>
</evidence>
<evidence type="ECO:0000313" key="3">
    <source>
        <dbReference type="Proteomes" id="UP001177023"/>
    </source>
</evidence>
<dbReference type="EMBL" id="CATQJA010000968">
    <property type="protein sequence ID" value="CAJ0565105.1"/>
    <property type="molecule type" value="Genomic_DNA"/>
</dbReference>
<organism evidence="2 3">
    <name type="scientific">Mesorhabditis spiculigera</name>
    <dbReference type="NCBI Taxonomy" id="96644"/>
    <lineage>
        <taxon>Eukaryota</taxon>
        <taxon>Metazoa</taxon>
        <taxon>Ecdysozoa</taxon>
        <taxon>Nematoda</taxon>
        <taxon>Chromadorea</taxon>
        <taxon>Rhabditida</taxon>
        <taxon>Rhabditina</taxon>
        <taxon>Rhabditomorpha</taxon>
        <taxon>Rhabditoidea</taxon>
        <taxon>Rhabditidae</taxon>
        <taxon>Mesorhabditinae</taxon>
        <taxon>Mesorhabditis</taxon>
    </lineage>
</organism>
<comment type="caution">
    <text evidence="2">The sequence shown here is derived from an EMBL/GenBank/DDBJ whole genome shotgun (WGS) entry which is preliminary data.</text>
</comment>
<gene>
    <name evidence="2" type="ORF">MSPICULIGERA_LOCUS25149</name>
    <name evidence="1" type="ORF">MSPICULIGERA_LOCUS3763</name>
</gene>
<dbReference type="EMBL" id="CATQJA010002709">
    <property type="protein sequence ID" value="CAJ0587172.1"/>
    <property type="molecule type" value="Genomic_DNA"/>
</dbReference>
<proteinExistence type="predicted"/>
<feature type="non-terminal residue" evidence="2">
    <location>
        <position position="1"/>
    </location>
</feature>
<sequence length="89" mass="9888">MLSRSLLVAGRQVVAGQRRGLHKGVDSTPPLRFISVPEKAALYLTIALTFMSYPTSVLLRLDSLRPRAENSLSPEVQEQIEAIRASRQK</sequence>
<accession>A0AA36DI38</accession>
<protein>
    <submittedName>
        <fullName evidence="2">Uncharacterized protein</fullName>
    </submittedName>
</protein>
<dbReference type="Proteomes" id="UP001177023">
    <property type="component" value="Unassembled WGS sequence"/>
</dbReference>
<keyword evidence="3" id="KW-1185">Reference proteome</keyword>
<evidence type="ECO:0000313" key="1">
    <source>
        <dbReference type="EMBL" id="CAJ0565105.1"/>
    </source>
</evidence>
<dbReference type="AlphaFoldDB" id="A0AA36DI38"/>